<dbReference type="EnsemblMetazoa" id="CLYHEMT026456.1">
    <property type="protein sequence ID" value="CLYHEMP026456.1"/>
    <property type="gene ID" value="CLYHEMG026456"/>
</dbReference>
<keyword evidence="3" id="KW-1185">Reference proteome</keyword>
<dbReference type="AlphaFoldDB" id="A0A7M5XMX6"/>
<protein>
    <submittedName>
        <fullName evidence="2">Uncharacterized protein</fullName>
    </submittedName>
</protein>
<evidence type="ECO:0000313" key="2">
    <source>
        <dbReference type="EnsemblMetazoa" id="CLYHEMP026456.1"/>
    </source>
</evidence>
<proteinExistence type="predicted"/>
<dbReference type="Proteomes" id="UP000594262">
    <property type="component" value="Unplaced"/>
</dbReference>
<name>A0A7M5XMX6_9CNID</name>
<sequence>IIISSRRYFNHQKREKKKKELMSPAELEADVIINRMSSRRSKTFQRRRKIGLQMNSAGEELELFNLINGGELMTDEEAECDEEGRETGRLIVRKLTWRSLKLDDLITKIDMEKPPKNVKGRIFGEPSEREPPSGIDERCVDILPPQNEQTD</sequence>
<organism evidence="2 3">
    <name type="scientific">Clytia hemisphaerica</name>
    <dbReference type="NCBI Taxonomy" id="252671"/>
    <lineage>
        <taxon>Eukaryota</taxon>
        <taxon>Metazoa</taxon>
        <taxon>Cnidaria</taxon>
        <taxon>Hydrozoa</taxon>
        <taxon>Hydroidolina</taxon>
        <taxon>Leptothecata</taxon>
        <taxon>Obeliida</taxon>
        <taxon>Clytiidae</taxon>
        <taxon>Clytia</taxon>
    </lineage>
</organism>
<evidence type="ECO:0000256" key="1">
    <source>
        <dbReference type="SAM" id="MobiDB-lite"/>
    </source>
</evidence>
<feature type="region of interest" description="Disordered" evidence="1">
    <location>
        <begin position="115"/>
        <end position="151"/>
    </location>
</feature>
<reference evidence="2" key="1">
    <citation type="submission" date="2021-01" db="UniProtKB">
        <authorList>
            <consortium name="EnsemblMetazoa"/>
        </authorList>
    </citation>
    <scope>IDENTIFICATION</scope>
</reference>
<dbReference type="OrthoDB" id="3264915at2759"/>
<feature type="compositionally biased region" description="Basic and acidic residues" evidence="1">
    <location>
        <begin position="126"/>
        <end position="140"/>
    </location>
</feature>
<accession>A0A7M5XMX6</accession>
<evidence type="ECO:0000313" key="3">
    <source>
        <dbReference type="Proteomes" id="UP000594262"/>
    </source>
</evidence>